<evidence type="ECO:0000313" key="3">
    <source>
        <dbReference type="Proteomes" id="UP000238326"/>
    </source>
</evidence>
<accession>A0A2S9KHJ5</accession>
<comment type="caution">
    <text evidence="2">The sequence shown here is derived from an EMBL/GenBank/DDBJ whole genome shotgun (WGS) entry which is preliminary data.</text>
</comment>
<gene>
    <name evidence="2" type="ORF">C6P61_03285</name>
</gene>
<dbReference type="OrthoDB" id="8889741at2"/>
<dbReference type="GO" id="GO:0005524">
    <property type="term" value="F:ATP binding"/>
    <property type="evidence" value="ECO:0007669"/>
    <property type="project" value="UniProtKB-KW"/>
</dbReference>
<evidence type="ECO:0000259" key="1">
    <source>
        <dbReference type="Pfam" id="PF00004"/>
    </source>
</evidence>
<dbReference type="EMBL" id="PVLR01000008">
    <property type="protein sequence ID" value="PRD69918.1"/>
    <property type="molecule type" value="Genomic_DNA"/>
</dbReference>
<dbReference type="Gene3D" id="3.40.50.300">
    <property type="entry name" value="P-loop containing nucleotide triphosphate hydrolases"/>
    <property type="match status" value="1"/>
</dbReference>
<dbReference type="Pfam" id="PF00004">
    <property type="entry name" value="AAA"/>
    <property type="match status" value="1"/>
</dbReference>
<dbReference type="Proteomes" id="UP000238326">
    <property type="component" value="Unassembled WGS sequence"/>
</dbReference>
<keyword evidence="3" id="KW-1185">Reference proteome</keyword>
<keyword evidence="2" id="KW-0547">Nucleotide-binding</keyword>
<protein>
    <submittedName>
        <fullName evidence="2">ATP-binding protein</fullName>
    </submittedName>
</protein>
<keyword evidence="2" id="KW-0067">ATP-binding</keyword>
<reference evidence="2 3" key="1">
    <citation type="submission" date="2018-03" db="EMBL/GenBank/DDBJ databases">
        <title>Comparative genomics illustrates the genes involved in a hyperalkaliphilic mechanisms of Serpentinomonas isolated from highly-alkaline calcium-rich serpentinized springs.</title>
        <authorList>
            <person name="Suzuki S."/>
            <person name="Ishii S."/>
            <person name="Walworth N."/>
            <person name="Bird L."/>
            <person name="Kuenen J.G."/>
            <person name="Nealson K.H."/>
        </authorList>
    </citation>
    <scope>NUCLEOTIDE SEQUENCE [LARGE SCALE GENOMIC DNA]</scope>
    <source>
        <strain evidence="2 3">83</strain>
    </source>
</reference>
<feature type="domain" description="ATPase AAA-type core" evidence="1">
    <location>
        <begin position="281"/>
        <end position="399"/>
    </location>
</feature>
<dbReference type="InterPro" id="IPR027417">
    <property type="entry name" value="P-loop_NTPase"/>
</dbReference>
<organism evidence="2 3">
    <name type="scientific">Malikia spinosa</name>
    <dbReference type="NCBI Taxonomy" id="86180"/>
    <lineage>
        <taxon>Bacteria</taxon>
        <taxon>Pseudomonadati</taxon>
        <taxon>Pseudomonadota</taxon>
        <taxon>Betaproteobacteria</taxon>
        <taxon>Burkholderiales</taxon>
        <taxon>Comamonadaceae</taxon>
        <taxon>Malikia</taxon>
    </lineage>
</organism>
<dbReference type="RefSeq" id="WP_105728510.1">
    <property type="nucleotide sequence ID" value="NZ_PVLR01000008.1"/>
</dbReference>
<dbReference type="SUPFAM" id="SSF52540">
    <property type="entry name" value="P-loop containing nucleoside triphosphate hydrolases"/>
    <property type="match status" value="1"/>
</dbReference>
<proteinExistence type="predicted"/>
<sequence>MSKAGIQSNRGDGYQTFVALEWALTVLSDPEYQWLEVDSVTWTVDDVVIGKADGRKICCQCKKNQTAFKAWSIADLSDELHKAKSLLASDGTALVRFYSRNNFGDLAALREFSTSYADESAYQANLGIAHQETDTQLEKLLAQHSPKLSTYTFLSRTSFEVSPGLDRMQTLLHERLRRLASNPSAAYNALWTRLDCLGMRFNCNGHNSAAQHRLTKADLTDLLNQTGSMLTPSVDVMEVRASFQSTSAIGRIWRRDISNERIPSPLVNDILAAIAAKHRSILLTGLPGSGKTCVMLALQDELERLAQTRSDLLPLFIQSRDFADFATAQDRQAQGLSKQWVGKVARMAEDAHVVVVIDSLDVLSIAREHQVLTYFLAQIDQLLLIPNVTVTTACRDFDRHYNRRIAQRTWDKEFTCQPLNWETEITPLFVKLGIDASVTDAATCELIRNPRELALYVELAQQGGSFNEVTSQALAQRYLATVVQSNSALGDAAMQAIEAMASEMLRLRSLAVPKLRFSASQDTLRTLLSHNVLIEMQDGQLTFGHQTLLDVLVISRTERQGVSLNAFIQNLPPVPFVRPSIRSFIAQLATRDRREFRKQLRTVLTSTHAFHIRRLVAESFAEQIPQYDDWPLIRDLRATHREVFQVIYTQAIRPEWHYFWLKHLVPMLKDSRDVDGLTAHVHRVSQWKNDDAAGVVAFWVEVLTMEGVDKAQFVHPMAHGITQIYVNHSVALEPLLLILLKLPRQEHSFLGHALAHCMKICNLDDAVLWHYVAGEISDEDVLEYHFGKKLHCQPHEFGNSHDKFLADRMQKSTALLDMAIASVEQWSQIKQSRYGYTPAIYWSGFLYDTSYNDTHSQVDYRHVDGERILLDAVESAVVHHAITQSDWWQKNRKRLGSSAEGALRYFSILACTAAPASNLDVIGCLLREKPLLQSDLSYELGTLMQSSFAQLDDAAQDAIQALILSLHQEDADDPKYRSWMLKKQAQLILTIPCHLRSPASQEVLNECEKSFYPVDRQPDIGMRGGAVSAPFSFEVFLAASDNAVLRILAHYNGYDRNSFDDFLVGGEQEVGRQLHEAASRQPTRFLRLLQIHWAQLSNRFRNDIMDGAATYLAHRHGNLQSQNGWAPIEEPDAAALAQHILDELERHPAHWHYNRTASNALQACAHVVQNTMSAERLVFWAIDFLTFREQSSISGDSVDFLTIGINMTRGHVVESLMIMATRLHENNLTWPELLVPTLRQFAADEHPAIRALILRRLPYLQSIQPDLGWELFDLAMQECAAGLWARAEPCLYYAYHQKFVIVAPWLSRLYRDGQDTELETWGRISALAALSKKIDFSSFLSELISRNASQAWRGAASVWTHPGNMQQNRDQCLSGIQAGLSASNPDAAAVARKCRSLFREKTPLVSMPAELIQRCFTVLEAETQSTQREFYGFDAWLNATSTRDPMSALESTEIYLNYVRRVNLYLYDHENNLTQLLTRLFAQAEEQEESDGGAMLQRVVAVQDTLLALGVNGVNDWLKDAERP</sequence>
<dbReference type="InterPro" id="IPR003959">
    <property type="entry name" value="ATPase_AAA_core"/>
</dbReference>
<dbReference type="GO" id="GO:0016887">
    <property type="term" value="F:ATP hydrolysis activity"/>
    <property type="evidence" value="ECO:0007669"/>
    <property type="project" value="InterPro"/>
</dbReference>
<name>A0A2S9KHJ5_9BURK</name>
<evidence type="ECO:0000313" key="2">
    <source>
        <dbReference type="EMBL" id="PRD69918.1"/>
    </source>
</evidence>